<dbReference type="Proteomes" id="UP000094472">
    <property type="component" value="Unassembled WGS sequence"/>
</dbReference>
<evidence type="ECO:0008006" key="3">
    <source>
        <dbReference type="Google" id="ProtNLM"/>
    </source>
</evidence>
<dbReference type="EMBL" id="LPWF01000028">
    <property type="protein sequence ID" value="ODR96696.1"/>
    <property type="molecule type" value="Genomic_DNA"/>
</dbReference>
<protein>
    <recommendedName>
        <fullName evidence="3">STAS/SEC14 domain-containing protein</fullName>
    </recommendedName>
</protein>
<dbReference type="Gene3D" id="3.40.50.10600">
    <property type="entry name" value="SpoIIaa-like domains"/>
    <property type="match status" value="1"/>
</dbReference>
<dbReference type="OrthoDB" id="9811577at2"/>
<organism evidence="1 2">
    <name type="scientific">Methyloceanibacter superfactus</name>
    <dbReference type="NCBI Taxonomy" id="1774969"/>
    <lineage>
        <taxon>Bacteria</taxon>
        <taxon>Pseudomonadati</taxon>
        <taxon>Pseudomonadota</taxon>
        <taxon>Alphaproteobacteria</taxon>
        <taxon>Hyphomicrobiales</taxon>
        <taxon>Hyphomicrobiaceae</taxon>
        <taxon>Methyloceanibacter</taxon>
    </lineage>
</organism>
<comment type="caution">
    <text evidence="1">The sequence shown here is derived from an EMBL/GenBank/DDBJ whole genome shotgun (WGS) entry which is preliminary data.</text>
</comment>
<reference evidence="1 2" key="1">
    <citation type="journal article" date="2016" name="Environ. Microbiol.">
        <title>New Methyloceanibacter diversity from North Sea sediments includes methanotroph containing solely the soluble methane monooxygenase.</title>
        <authorList>
            <person name="Vekeman B."/>
            <person name="Kerckhof F.M."/>
            <person name="Cremers G."/>
            <person name="de Vos P."/>
            <person name="Vandamme P."/>
            <person name="Boon N."/>
            <person name="Op den Camp H.J."/>
            <person name="Heylen K."/>
        </authorList>
    </citation>
    <scope>NUCLEOTIDE SEQUENCE [LARGE SCALE GENOMIC DNA]</scope>
    <source>
        <strain evidence="1 2">R-67175</strain>
    </source>
</reference>
<gene>
    <name evidence="1" type="ORF">AUC69_13925</name>
</gene>
<evidence type="ECO:0000313" key="1">
    <source>
        <dbReference type="EMBL" id="ODR96696.1"/>
    </source>
</evidence>
<dbReference type="AlphaFoldDB" id="A0A1E3VUU4"/>
<sequence length="125" mass="14140">MLSYTEHDNAQAVEIALSGRVSTDEFDRVARKLEAFIKRHGQVRVLEVITDFEGMDAAALWHDVKFSLQHLKDFNRIAVVASPGTHNLWSSLVSPFMDCEVEHFAPDEIDAARDWLMWPEGAADV</sequence>
<keyword evidence="2" id="KW-1185">Reference proteome</keyword>
<dbReference type="InterPro" id="IPR036513">
    <property type="entry name" value="STAS_dom_sf"/>
</dbReference>
<proteinExistence type="predicted"/>
<dbReference type="InterPro" id="IPR021866">
    <property type="entry name" value="SpoIIAA-like"/>
</dbReference>
<name>A0A1E3VUU4_9HYPH</name>
<dbReference type="InterPro" id="IPR038396">
    <property type="entry name" value="SpoIIAA-like_sf"/>
</dbReference>
<dbReference type="RefSeq" id="WP_069442209.1">
    <property type="nucleotide sequence ID" value="NZ_LPWF01000028.1"/>
</dbReference>
<accession>A0A1E3VUU4</accession>
<dbReference type="SUPFAM" id="SSF52091">
    <property type="entry name" value="SpoIIaa-like"/>
    <property type="match status" value="1"/>
</dbReference>
<evidence type="ECO:0000313" key="2">
    <source>
        <dbReference type="Proteomes" id="UP000094472"/>
    </source>
</evidence>
<dbReference type="STRING" id="1774969.AUC69_13925"/>
<dbReference type="Pfam" id="PF11964">
    <property type="entry name" value="SpoIIAA-like"/>
    <property type="match status" value="1"/>
</dbReference>